<protein>
    <submittedName>
        <fullName evidence="1">Uncharacterized protein</fullName>
    </submittedName>
</protein>
<dbReference type="Proteomes" id="UP001187192">
    <property type="component" value="Unassembled WGS sequence"/>
</dbReference>
<organism evidence="1 2">
    <name type="scientific">Ficus carica</name>
    <name type="common">Common fig</name>
    <dbReference type="NCBI Taxonomy" id="3494"/>
    <lineage>
        <taxon>Eukaryota</taxon>
        <taxon>Viridiplantae</taxon>
        <taxon>Streptophyta</taxon>
        <taxon>Embryophyta</taxon>
        <taxon>Tracheophyta</taxon>
        <taxon>Spermatophyta</taxon>
        <taxon>Magnoliopsida</taxon>
        <taxon>eudicotyledons</taxon>
        <taxon>Gunneridae</taxon>
        <taxon>Pentapetalae</taxon>
        <taxon>rosids</taxon>
        <taxon>fabids</taxon>
        <taxon>Rosales</taxon>
        <taxon>Moraceae</taxon>
        <taxon>Ficeae</taxon>
        <taxon>Ficus</taxon>
    </lineage>
</organism>
<dbReference type="AlphaFoldDB" id="A0AA88D0D7"/>
<evidence type="ECO:0000313" key="1">
    <source>
        <dbReference type="EMBL" id="GMN37631.1"/>
    </source>
</evidence>
<evidence type="ECO:0000313" key="2">
    <source>
        <dbReference type="Proteomes" id="UP001187192"/>
    </source>
</evidence>
<sequence length="64" mass="7107">MDLWPEDLSGSRFTLRSTALCKRRRSPTGEKQTERNDLRPARNIHDSLLLCAATATGTGSFRSG</sequence>
<gene>
    <name evidence="1" type="ORF">TIFTF001_042663</name>
</gene>
<comment type="caution">
    <text evidence="1">The sequence shown here is derived from an EMBL/GenBank/DDBJ whole genome shotgun (WGS) entry which is preliminary data.</text>
</comment>
<reference evidence="1" key="1">
    <citation type="submission" date="2023-07" db="EMBL/GenBank/DDBJ databases">
        <title>draft genome sequence of fig (Ficus carica).</title>
        <authorList>
            <person name="Takahashi T."/>
            <person name="Nishimura K."/>
        </authorList>
    </citation>
    <scope>NUCLEOTIDE SEQUENCE</scope>
</reference>
<proteinExistence type="predicted"/>
<accession>A0AA88D0D7</accession>
<name>A0AA88D0D7_FICCA</name>
<dbReference type="EMBL" id="BTGU01002414">
    <property type="protein sequence ID" value="GMN37631.1"/>
    <property type="molecule type" value="Genomic_DNA"/>
</dbReference>
<keyword evidence="2" id="KW-1185">Reference proteome</keyword>